<feature type="compositionally biased region" description="Acidic residues" evidence="1">
    <location>
        <begin position="56"/>
        <end position="72"/>
    </location>
</feature>
<dbReference type="Proteomes" id="UP000603227">
    <property type="component" value="Unassembled WGS sequence"/>
</dbReference>
<reference evidence="2" key="2">
    <citation type="submission" date="2020-09" db="EMBL/GenBank/DDBJ databases">
        <authorList>
            <person name="Sun Q."/>
            <person name="Zhou Y."/>
        </authorList>
    </citation>
    <scope>NUCLEOTIDE SEQUENCE</scope>
    <source>
        <strain evidence="2">CGMCC 4.7403</strain>
    </source>
</reference>
<sequence length="227" mass="22560">MRSATMTAATPPHTPPTAEIAPETAVIVSAVVFEPERPRRPVSAAQSSSSGGACSGDDELGVSEGEGGDGELEVGCGDWGGESGEDGSGGADSVDVDVGSGDSKPVPELGSVLGGTASVSVGRAEAVGGGLPTLSSPSPDIDPSSADHPDHTSKVTPTTRAAADPIASPRTRFARADSPPIPSPFGVRIPWCSSRARSVLLSGRIGDGVVIRLSRTPHAPAHTGASP</sequence>
<feature type="compositionally biased region" description="Low complexity" evidence="1">
    <location>
        <begin position="91"/>
        <end position="103"/>
    </location>
</feature>
<gene>
    <name evidence="2" type="ORF">GCM10017771_44520</name>
</gene>
<feature type="region of interest" description="Disordered" evidence="1">
    <location>
        <begin position="1"/>
        <end position="23"/>
    </location>
</feature>
<evidence type="ECO:0000313" key="2">
    <source>
        <dbReference type="EMBL" id="GHE29062.1"/>
    </source>
</evidence>
<feature type="region of interest" description="Disordered" evidence="1">
    <location>
        <begin position="127"/>
        <end position="188"/>
    </location>
</feature>
<comment type="caution">
    <text evidence="2">The sequence shown here is derived from an EMBL/GenBank/DDBJ whole genome shotgun (WGS) entry which is preliminary data.</text>
</comment>
<dbReference type="EMBL" id="BNAT01000015">
    <property type="protein sequence ID" value="GHE29062.1"/>
    <property type="molecule type" value="Genomic_DNA"/>
</dbReference>
<evidence type="ECO:0000313" key="3">
    <source>
        <dbReference type="Proteomes" id="UP000603227"/>
    </source>
</evidence>
<reference evidence="2" key="1">
    <citation type="journal article" date="2014" name="Int. J. Syst. Evol. Microbiol.">
        <title>Complete genome sequence of Corynebacterium casei LMG S-19264T (=DSM 44701T), isolated from a smear-ripened cheese.</title>
        <authorList>
            <consortium name="US DOE Joint Genome Institute (JGI-PGF)"/>
            <person name="Walter F."/>
            <person name="Albersmeier A."/>
            <person name="Kalinowski J."/>
            <person name="Ruckert C."/>
        </authorList>
    </citation>
    <scope>NUCLEOTIDE SEQUENCE</scope>
    <source>
        <strain evidence="2">CGMCC 4.7403</strain>
    </source>
</reference>
<keyword evidence="3" id="KW-1185">Reference proteome</keyword>
<protein>
    <submittedName>
        <fullName evidence="2">Uncharacterized protein</fullName>
    </submittedName>
</protein>
<proteinExistence type="predicted"/>
<feature type="region of interest" description="Disordered" evidence="1">
    <location>
        <begin position="36"/>
        <end position="114"/>
    </location>
</feature>
<dbReference type="AlphaFoldDB" id="A0A919DBU8"/>
<feature type="compositionally biased region" description="Low complexity" evidence="1">
    <location>
        <begin position="43"/>
        <end position="52"/>
    </location>
</feature>
<feature type="compositionally biased region" description="Low complexity" evidence="1">
    <location>
        <begin position="135"/>
        <end position="144"/>
    </location>
</feature>
<dbReference type="RefSeq" id="WP_189784238.1">
    <property type="nucleotide sequence ID" value="NZ_BNAT01000015.1"/>
</dbReference>
<evidence type="ECO:0000256" key="1">
    <source>
        <dbReference type="SAM" id="MobiDB-lite"/>
    </source>
</evidence>
<feature type="compositionally biased region" description="Gly residues" evidence="1">
    <location>
        <begin position="77"/>
        <end position="90"/>
    </location>
</feature>
<organism evidence="2 3">
    <name type="scientific">Streptomyces capitiformicae</name>
    <dbReference type="NCBI Taxonomy" id="2014920"/>
    <lineage>
        <taxon>Bacteria</taxon>
        <taxon>Bacillati</taxon>
        <taxon>Actinomycetota</taxon>
        <taxon>Actinomycetes</taxon>
        <taxon>Kitasatosporales</taxon>
        <taxon>Streptomycetaceae</taxon>
        <taxon>Streptomyces</taxon>
    </lineage>
</organism>
<accession>A0A919DBU8</accession>
<name>A0A919DBU8_9ACTN</name>